<dbReference type="Gene3D" id="3.90.70.10">
    <property type="entry name" value="Cysteine proteinases"/>
    <property type="match status" value="1"/>
</dbReference>
<name>A0ABW3L3A5_9BACI</name>
<keyword evidence="1" id="KW-0472">Membrane</keyword>
<dbReference type="InterPro" id="IPR016997">
    <property type="entry name" value="UCP032442"/>
</dbReference>
<dbReference type="PANTHER" id="PTHR37806:SF1">
    <property type="entry name" value="PEPTIDASE C39-LIKE DOMAIN-CONTAINING PROTEIN"/>
    <property type="match status" value="1"/>
</dbReference>
<feature type="domain" description="Peptidase C39-like" evidence="2">
    <location>
        <begin position="97"/>
        <end position="262"/>
    </location>
</feature>
<evidence type="ECO:0000313" key="3">
    <source>
        <dbReference type="EMBL" id="MFD1020564.1"/>
    </source>
</evidence>
<comment type="caution">
    <text evidence="3">The sequence shown here is derived from an EMBL/GenBank/DDBJ whole genome shotgun (WGS) entry which is preliminary data.</text>
</comment>
<keyword evidence="4" id="KW-1185">Reference proteome</keyword>
<keyword evidence="1" id="KW-0812">Transmembrane</keyword>
<feature type="transmembrane region" description="Helical" evidence="1">
    <location>
        <begin position="34"/>
        <end position="51"/>
    </location>
</feature>
<organism evidence="3 4">
    <name type="scientific">Thalassobacillus hwangdonensis</name>
    <dbReference type="NCBI Taxonomy" id="546108"/>
    <lineage>
        <taxon>Bacteria</taxon>
        <taxon>Bacillati</taxon>
        <taxon>Bacillota</taxon>
        <taxon>Bacilli</taxon>
        <taxon>Bacillales</taxon>
        <taxon>Bacillaceae</taxon>
        <taxon>Thalassobacillus</taxon>
    </lineage>
</organism>
<evidence type="ECO:0000259" key="2">
    <source>
        <dbReference type="Pfam" id="PF13529"/>
    </source>
</evidence>
<dbReference type="EMBL" id="JBHTKL010000005">
    <property type="protein sequence ID" value="MFD1020564.1"/>
    <property type="molecule type" value="Genomic_DNA"/>
</dbReference>
<dbReference type="PANTHER" id="PTHR37806">
    <property type="entry name" value="LMO0724 PROTEIN"/>
    <property type="match status" value="1"/>
</dbReference>
<accession>A0ABW3L3A5</accession>
<sequence>MLIGLWAFATIFAVALFLYRFQKRNHYKKLSTRYSILFGVCSLVLAVLLLNQHSTTVLAALSPKETDQQLEGIKEMKEAPKDHPLINQYKLKKSIKLEAPLINQYPELPRGCEVTSLAMLLNYHDIQTDKMKLAAEVTKNPAPYQKSEGKITYGHPNEGFVGDMYTLDKPGLGVYHKPIFQLASQYAGERVVDFTGQDFNYILNYLNDGLPVWIITNTTYRKLPEKYFQTWETPQGSIQITYKEHSVLVTGYDEKFIYFNDPILGKNKKAPIDDFKEAWAQMGKQAITIKNT</sequence>
<proteinExistence type="predicted"/>
<gene>
    <name evidence="3" type="ORF">ACFQ2J_15350</name>
</gene>
<evidence type="ECO:0000313" key="4">
    <source>
        <dbReference type="Proteomes" id="UP001596990"/>
    </source>
</evidence>
<protein>
    <submittedName>
        <fullName evidence="3">C39 family peptidase</fullName>
    </submittedName>
</protein>
<evidence type="ECO:0000256" key="1">
    <source>
        <dbReference type="SAM" id="Phobius"/>
    </source>
</evidence>
<dbReference type="PIRSF" id="PIRSF032442">
    <property type="entry name" value="UCP032442"/>
    <property type="match status" value="1"/>
</dbReference>
<dbReference type="CDD" id="cd02549">
    <property type="entry name" value="Peptidase_C39A"/>
    <property type="match status" value="1"/>
</dbReference>
<reference evidence="4" key="1">
    <citation type="journal article" date="2019" name="Int. J. Syst. Evol. Microbiol.">
        <title>The Global Catalogue of Microorganisms (GCM) 10K type strain sequencing project: providing services to taxonomists for standard genome sequencing and annotation.</title>
        <authorList>
            <consortium name="The Broad Institute Genomics Platform"/>
            <consortium name="The Broad Institute Genome Sequencing Center for Infectious Disease"/>
            <person name="Wu L."/>
            <person name="Ma J."/>
        </authorList>
    </citation>
    <scope>NUCLEOTIDE SEQUENCE [LARGE SCALE GENOMIC DNA]</scope>
    <source>
        <strain evidence="4">CCUG 56607</strain>
    </source>
</reference>
<keyword evidence="1" id="KW-1133">Transmembrane helix</keyword>
<dbReference type="Pfam" id="PF13529">
    <property type="entry name" value="Peptidase_C39_2"/>
    <property type="match status" value="1"/>
</dbReference>
<dbReference type="RefSeq" id="WP_386062400.1">
    <property type="nucleotide sequence ID" value="NZ_JBHTKL010000005.1"/>
</dbReference>
<feature type="transmembrane region" description="Helical" evidence="1">
    <location>
        <begin position="6"/>
        <end position="22"/>
    </location>
</feature>
<dbReference type="Proteomes" id="UP001596990">
    <property type="component" value="Unassembled WGS sequence"/>
</dbReference>
<dbReference type="InterPro" id="IPR039564">
    <property type="entry name" value="Peptidase_C39-like"/>
</dbReference>
<dbReference type="InterPro" id="IPR039563">
    <property type="entry name" value="Peptidase_C39_single_dom"/>
</dbReference>